<proteinExistence type="predicted"/>
<evidence type="ECO:0000313" key="3">
    <source>
        <dbReference type="Proteomes" id="UP000015100"/>
    </source>
</evidence>
<dbReference type="AlphaFoldDB" id="S8BJY5"/>
<organism evidence="2 3">
    <name type="scientific">Dactylellina haptotyla (strain CBS 200.50)</name>
    <name type="common">Nematode-trapping fungus</name>
    <name type="synonym">Monacrosporium haptotylum</name>
    <dbReference type="NCBI Taxonomy" id="1284197"/>
    <lineage>
        <taxon>Eukaryota</taxon>
        <taxon>Fungi</taxon>
        <taxon>Dikarya</taxon>
        <taxon>Ascomycota</taxon>
        <taxon>Pezizomycotina</taxon>
        <taxon>Orbiliomycetes</taxon>
        <taxon>Orbiliales</taxon>
        <taxon>Orbiliaceae</taxon>
        <taxon>Dactylellina</taxon>
    </lineage>
</organism>
<dbReference type="HOGENOM" id="CLU_1137966_0_0_1"/>
<protein>
    <submittedName>
        <fullName evidence="2">Uncharacterized protein</fullName>
    </submittedName>
</protein>
<comment type="caution">
    <text evidence="2">The sequence shown here is derived from an EMBL/GenBank/DDBJ whole genome shotgun (WGS) entry which is preliminary data.</text>
</comment>
<reference evidence="3" key="2">
    <citation type="submission" date="2013-04" db="EMBL/GenBank/DDBJ databases">
        <title>Genomic mechanisms accounting for the adaptation to parasitism in nematode-trapping fungi.</title>
        <authorList>
            <person name="Ahren D.G."/>
        </authorList>
    </citation>
    <scope>NUCLEOTIDE SEQUENCE [LARGE SCALE GENOMIC DNA]</scope>
    <source>
        <strain evidence="3">CBS 200.50</strain>
    </source>
</reference>
<evidence type="ECO:0000313" key="2">
    <source>
        <dbReference type="EMBL" id="EPS35562.1"/>
    </source>
</evidence>
<sequence>MPPRKRSPSNSPAKSSETMAAKAGVKKQGQTPKFKSPLPGASAARTQDTNESPSEGSNAKKIEDPKTTDACACKSSKCTCKAEMSTQSATTTTGSSSEQNATWRKDIAGRHQLASPNDDLDRFRDLDFALYITPDGLFTGGFNYLDWQVSFTGTNPVAQIIPDKVIGHKWEARNIDADIYEPVELSTKKGTGRIAISKDFTVKSVFYGLLRDKHYCTAYKMPTPKLSEMGTVDMLIHLGLMGQR</sequence>
<accession>S8BJY5</accession>
<feature type="compositionally biased region" description="Polar residues" evidence="1">
    <location>
        <begin position="44"/>
        <end position="57"/>
    </location>
</feature>
<evidence type="ECO:0000256" key="1">
    <source>
        <dbReference type="SAM" id="MobiDB-lite"/>
    </source>
</evidence>
<name>S8BJY5_DACHA</name>
<feature type="compositionally biased region" description="Polar residues" evidence="1">
    <location>
        <begin position="8"/>
        <end position="18"/>
    </location>
</feature>
<keyword evidence="3" id="KW-1185">Reference proteome</keyword>
<feature type="region of interest" description="Disordered" evidence="1">
    <location>
        <begin position="1"/>
        <end position="63"/>
    </location>
</feature>
<dbReference type="Proteomes" id="UP000015100">
    <property type="component" value="Unassembled WGS sequence"/>
</dbReference>
<reference evidence="2 3" key="1">
    <citation type="journal article" date="2013" name="PLoS Genet.">
        <title>Genomic mechanisms accounting for the adaptation to parasitism in nematode-trapping fungi.</title>
        <authorList>
            <person name="Meerupati T."/>
            <person name="Andersson K.M."/>
            <person name="Friman E."/>
            <person name="Kumar D."/>
            <person name="Tunlid A."/>
            <person name="Ahren D."/>
        </authorList>
    </citation>
    <scope>NUCLEOTIDE SEQUENCE [LARGE SCALE GENOMIC DNA]</scope>
    <source>
        <strain evidence="2 3">CBS 200.50</strain>
    </source>
</reference>
<dbReference type="EMBL" id="AQGS01001127">
    <property type="protein sequence ID" value="EPS35562.1"/>
    <property type="molecule type" value="Genomic_DNA"/>
</dbReference>
<gene>
    <name evidence="2" type="ORF">H072_11094</name>
</gene>